<reference evidence="2 3" key="1">
    <citation type="submission" date="2017-12" db="EMBL/GenBank/DDBJ databases">
        <title>Comparative genomics of Botrytis spp.</title>
        <authorList>
            <person name="Valero-Jimenez C.A."/>
            <person name="Tapia P."/>
            <person name="Veloso J."/>
            <person name="Silva-Moreno E."/>
            <person name="Staats M."/>
            <person name="Valdes J.H."/>
            <person name="Van Kan J.A.L."/>
        </authorList>
    </citation>
    <scope>NUCLEOTIDE SEQUENCE [LARGE SCALE GENOMIC DNA]</scope>
    <source>
        <strain evidence="2 3">MUCL11595</strain>
    </source>
</reference>
<keyword evidence="1" id="KW-0732">Signal</keyword>
<sequence>MAFKNSVLLVLAIACANVLAAPLALPKAATDDTLETLSSASTAYVHGSYGYDKRAEETTDDTLETLSSASTAYVHGSYGYDKRAEETTDDTLETLSCASAAYVHGSYGYDKRDKNLC</sequence>
<gene>
    <name evidence="2" type="ORF">BCON_0007g00450</name>
</gene>
<protein>
    <submittedName>
        <fullName evidence="2">Uncharacterized protein</fullName>
    </submittedName>
</protein>
<organism evidence="2 3">
    <name type="scientific">Botryotinia convoluta</name>
    <dbReference type="NCBI Taxonomy" id="54673"/>
    <lineage>
        <taxon>Eukaryota</taxon>
        <taxon>Fungi</taxon>
        <taxon>Dikarya</taxon>
        <taxon>Ascomycota</taxon>
        <taxon>Pezizomycotina</taxon>
        <taxon>Leotiomycetes</taxon>
        <taxon>Helotiales</taxon>
        <taxon>Sclerotiniaceae</taxon>
        <taxon>Botryotinia</taxon>
    </lineage>
</organism>
<proteinExistence type="predicted"/>
<comment type="caution">
    <text evidence="2">The sequence shown here is derived from an EMBL/GenBank/DDBJ whole genome shotgun (WGS) entry which is preliminary data.</text>
</comment>
<dbReference type="PROSITE" id="PS51257">
    <property type="entry name" value="PROKAR_LIPOPROTEIN"/>
    <property type="match status" value="1"/>
</dbReference>
<keyword evidence="3" id="KW-1185">Reference proteome</keyword>
<evidence type="ECO:0000313" key="2">
    <source>
        <dbReference type="EMBL" id="TGO64395.1"/>
    </source>
</evidence>
<dbReference type="Proteomes" id="UP000297527">
    <property type="component" value="Unassembled WGS sequence"/>
</dbReference>
<name>A0A4Z1ISP6_9HELO</name>
<feature type="chain" id="PRO_5021465642" evidence="1">
    <location>
        <begin position="21"/>
        <end position="117"/>
    </location>
</feature>
<evidence type="ECO:0000256" key="1">
    <source>
        <dbReference type="SAM" id="SignalP"/>
    </source>
</evidence>
<accession>A0A4Z1ISP6</accession>
<dbReference type="AlphaFoldDB" id="A0A4Z1ISP6"/>
<dbReference type="EMBL" id="PQXN01000007">
    <property type="protein sequence ID" value="TGO64395.1"/>
    <property type="molecule type" value="Genomic_DNA"/>
</dbReference>
<evidence type="ECO:0000313" key="3">
    <source>
        <dbReference type="Proteomes" id="UP000297527"/>
    </source>
</evidence>
<feature type="signal peptide" evidence="1">
    <location>
        <begin position="1"/>
        <end position="20"/>
    </location>
</feature>